<dbReference type="OMA" id="VSEWESY"/>
<keyword evidence="17" id="KW-1185">Reference proteome</keyword>
<comment type="cofactor">
    <cofactor evidence="2">
        <name>Mg(2+)</name>
        <dbReference type="ChEBI" id="CHEBI:18420"/>
    </cofactor>
</comment>
<organism evidence="16 17">
    <name type="scientific">Thalassiosira oceanica</name>
    <name type="common">Marine diatom</name>
    <dbReference type="NCBI Taxonomy" id="159749"/>
    <lineage>
        <taxon>Eukaryota</taxon>
        <taxon>Sar</taxon>
        <taxon>Stramenopiles</taxon>
        <taxon>Ochrophyta</taxon>
        <taxon>Bacillariophyta</taxon>
        <taxon>Coscinodiscophyceae</taxon>
        <taxon>Thalassiosirophycidae</taxon>
        <taxon>Thalassiosirales</taxon>
        <taxon>Thalassiosiraceae</taxon>
        <taxon>Thalassiosira</taxon>
    </lineage>
</organism>
<comment type="caution">
    <text evidence="16">The sequence shown here is derived from an EMBL/GenBank/DDBJ whole genome shotgun (WGS) entry which is preliminary data.</text>
</comment>
<feature type="region of interest" description="Disordered" evidence="13">
    <location>
        <begin position="51"/>
        <end position="79"/>
    </location>
</feature>
<dbReference type="EC" id="3.1.3.11" evidence="5"/>
<dbReference type="AlphaFoldDB" id="K0RM95"/>
<evidence type="ECO:0000259" key="14">
    <source>
        <dbReference type="Pfam" id="PF00316"/>
    </source>
</evidence>
<comment type="pathway">
    <text evidence="10">Carbohydrate biosynthesis.</text>
</comment>
<evidence type="ECO:0000256" key="6">
    <source>
        <dbReference type="ARBA" id="ARBA00022723"/>
    </source>
</evidence>
<evidence type="ECO:0000313" key="16">
    <source>
        <dbReference type="EMBL" id="EJK50041.1"/>
    </source>
</evidence>
<dbReference type="Pfam" id="PF00316">
    <property type="entry name" value="FBPase"/>
    <property type="match status" value="1"/>
</dbReference>
<feature type="domain" description="Fructose-1-6-bisphosphatase class 1 C-terminal" evidence="15">
    <location>
        <begin position="385"/>
        <end position="517"/>
    </location>
</feature>
<evidence type="ECO:0000256" key="9">
    <source>
        <dbReference type="ARBA" id="ARBA00023277"/>
    </source>
</evidence>
<dbReference type="Gene3D" id="3.40.190.80">
    <property type="match status" value="1"/>
</dbReference>
<protein>
    <recommendedName>
        <fullName evidence="5">fructose-bisphosphatase</fullName>
        <ecNumber evidence="5">3.1.3.11</ecNumber>
    </recommendedName>
    <alternativeName>
        <fullName evidence="11">D-fructose-1,6-bisphosphate 1-phosphohydrolase</fullName>
    </alternativeName>
</protein>
<dbReference type="InterPro" id="IPR033391">
    <property type="entry name" value="FBPase_N"/>
</dbReference>
<evidence type="ECO:0000256" key="10">
    <source>
        <dbReference type="ARBA" id="ARBA00024331"/>
    </source>
</evidence>
<dbReference type="HAMAP" id="MF_01855">
    <property type="entry name" value="FBPase_class1"/>
    <property type="match status" value="1"/>
</dbReference>
<gene>
    <name evidence="16" type="ORF">THAOC_31033</name>
</gene>
<dbReference type="GO" id="GO:0006000">
    <property type="term" value="P:fructose metabolic process"/>
    <property type="evidence" value="ECO:0007669"/>
    <property type="project" value="TreeGrafter"/>
</dbReference>
<evidence type="ECO:0000256" key="5">
    <source>
        <dbReference type="ARBA" id="ARBA00013093"/>
    </source>
</evidence>
<dbReference type="PANTHER" id="PTHR11556:SF1">
    <property type="entry name" value="FRUCTOSE-BISPHOSPHATASE"/>
    <property type="match status" value="1"/>
</dbReference>
<dbReference type="EMBL" id="AGNL01044242">
    <property type="protein sequence ID" value="EJK50041.1"/>
    <property type="molecule type" value="Genomic_DNA"/>
</dbReference>
<dbReference type="GO" id="GO:0005986">
    <property type="term" value="P:sucrose biosynthetic process"/>
    <property type="evidence" value="ECO:0007669"/>
    <property type="project" value="TreeGrafter"/>
</dbReference>
<evidence type="ECO:0000256" key="3">
    <source>
        <dbReference type="ARBA" id="ARBA00010941"/>
    </source>
</evidence>
<proteinExistence type="inferred from homology"/>
<dbReference type="InterPro" id="IPR044015">
    <property type="entry name" value="FBPase_C_dom"/>
</dbReference>
<dbReference type="PRINTS" id="PR00115">
    <property type="entry name" value="F16BPHPHTASE"/>
</dbReference>
<dbReference type="GO" id="GO:0006002">
    <property type="term" value="P:fructose 6-phosphate metabolic process"/>
    <property type="evidence" value="ECO:0007669"/>
    <property type="project" value="TreeGrafter"/>
</dbReference>
<evidence type="ECO:0000256" key="1">
    <source>
        <dbReference type="ARBA" id="ARBA00001273"/>
    </source>
</evidence>
<dbReference type="GO" id="GO:0005829">
    <property type="term" value="C:cytosol"/>
    <property type="evidence" value="ECO:0007669"/>
    <property type="project" value="TreeGrafter"/>
</dbReference>
<reference evidence="16 17" key="1">
    <citation type="journal article" date="2012" name="Genome Biol.">
        <title>Genome and low-iron response of an oceanic diatom adapted to chronic iron limitation.</title>
        <authorList>
            <person name="Lommer M."/>
            <person name="Specht M."/>
            <person name="Roy A.S."/>
            <person name="Kraemer L."/>
            <person name="Andreson R."/>
            <person name="Gutowska M.A."/>
            <person name="Wolf J."/>
            <person name="Bergner S.V."/>
            <person name="Schilhabel M.B."/>
            <person name="Klostermeier U.C."/>
            <person name="Beiko R.G."/>
            <person name="Rosenstiel P."/>
            <person name="Hippler M."/>
            <person name="Laroche J."/>
        </authorList>
    </citation>
    <scope>NUCLEOTIDE SEQUENCE [LARGE SCALE GENOMIC DNA]</scope>
    <source>
        <strain evidence="16 17">CCMP1005</strain>
    </source>
</reference>
<feature type="compositionally biased region" description="Basic and acidic residues" evidence="13">
    <location>
        <begin position="258"/>
        <end position="273"/>
    </location>
</feature>
<dbReference type="Gene3D" id="3.30.540.10">
    <property type="entry name" value="Fructose-1,6-Bisphosphatase, subunit A, domain 1"/>
    <property type="match status" value="2"/>
</dbReference>
<dbReference type="GO" id="GO:0046872">
    <property type="term" value="F:metal ion binding"/>
    <property type="evidence" value="ECO:0007669"/>
    <property type="project" value="UniProtKB-KW"/>
</dbReference>
<feature type="compositionally biased region" description="Basic residues" evidence="13">
    <location>
        <begin position="68"/>
        <end position="79"/>
    </location>
</feature>
<keyword evidence="8" id="KW-0460">Magnesium</keyword>
<dbReference type="eggNOG" id="KOG1458">
    <property type="taxonomic scope" value="Eukaryota"/>
</dbReference>
<sequence>MFAGMEIPRLPRTSAPRRRVRPGRPLPRLALVARALALSALLLGAESWSQNHHHPQIAGGRDVEQARGARRPASHRRQRAVATRLFSSVVDPSSSPVDDVYYSPAAPSYAPPPPAAQSPSSEGGTARITLTRWLSAKVQDYPELRDMESLHLSIQMACKTISNLIHSSTASTATGRMASTRFSGAGAGDDAKDTSMKRLDQISKNVLQSALRFTGRLRVVEAPYVPGEDDDGGGSTSVKKHQPGVTIAYALDQYSGRGGDDGGSRKGGEEGGVRRSGRVRGGWLRASIRSTGAGTPTRASSSTSTTKFGVFDADAGFRGGESPDLRDASSLSRAVLQPGNKLLAAGYCLYSSTTMLVFTLGGGTHGFTLDTAMNEFVLTHPNMRIPSRGSIYSCNESYSEGWSPDFRRYLSAIKGGRGQSGERYTQRYIGSMVGDVHRTLMYGGIFACPADDDVHPRGSLQLVHKSAPMAFLIEHAGGRSADDSGARSLLDVVPSRVHERCPCFMGSSDDMDELAGYLRG</sequence>
<evidence type="ECO:0000256" key="4">
    <source>
        <dbReference type="ARBA" id="ARBA00011881"/>
    </source>
</evidence>
<keyword evidence="7 12" id="KW-0378">Hydrolase</keyword>
<evidence type="ECO:0000256" key="2">
    <source>
        <dbReference type="ARBA" id="ARBA00001946"/>
    </source>
</evidence>
<evidence type="ECO:0000256" key="8">
    <source>
        <dbReference type="ARBA" id="ARBA00022842"/>
    </source>
</evidence>
<accession>K0RM95</accession>
<evidence type="ECO:0000256" key="12">
    <source>
        <dbReference type="RuleBase" id="RU000508"/>
    </source>
</evidence>
<dbReference type="OrthoDB" id="10256725at2759"/>
<keyword evidence="9 12" id="KW-0119">Carbohydrate metabolism</keyword>
<keyword evidence="6" id="KW-0479">Metal-binding</keyword>
<evidence type="ECO:0000256" key="11">
    <source>
        <dbReference type="ARBA" id="ARBA00032973"/>
    </source>
</evidence>
<evidence type="ECO:0000313" key="17">
    <source>
        <dbReference type="Proteomes" id="UP000266841"/>
    </source>
</evidence>
<dbReference type="Proteomes" id="UP000266841">
    <property type="component" value="Unassembled WGS sequence"/>
</dbReference>
<comment type="subunit">
    <text evidence="4">Homotetramer.</text>
</comment>
<name>K0RM95_THAOC</name>
<feature type="region of interest" description="Disordered" evidence="13">
    <location>
        <begin position="253"/>
        <end position="280"/>
    </location>
</feature>
<feature type="domain" description="Fructose-1-6-bisphosphatase class I N-terminal" evidence="14">
    <location>
        <begin position="326"/>
        <end position="381"/>
    </location>
</feature>
<comment type="similarity">
    <text evidence="3 12">Belongs to the FBPase class 1 family.</text>
</comment>
<evidence type="ECO:0000256" key="7">
    <source>
        <dbReference type="ARBA" id="ARBA00022801"/>
    </source>
</evidence>
<evidence type="ECO:0000259" key="15">
    <source>
        <dbReference type="Pfam" id="PF18913"/>
    </source>
</evidence>
<dbReference type="SUPFAM" id="SSF56655">
    <property type="entry name" value="Carbohydrate phosphatase"/>
    <property type="match status" value="1"/>
</dbReference>
<dbReference type="PANTHER" id="PTHR11556">
    <property type="entry name" value="FRUCTOSE-1,6-BISPHOSPHATASE-RELATED"/>
    <property type="match status" value="1"/>
</dbReference>
<dbReference type="GO" id="GO:0006094">
    <property type="term" value="P:gluconeogenesis"/>
    <property type="evidence" value="ECO:0007669"/>
    <property type="project" value="TreeGrafter"/>
</dbReference>
<feature type="region of interest" description="Disordered" evidence="13">
    <location>
        <begin position="1"/>
        <end position="22"/>
    </location>
</feature>
<dbReference type="Pfam" id="PF18913">
    <property type="entry name" value="FBPase_C"/>
    <property type="match status" value="1"/>
</dbReference>
<dbReference type="InterPro" id="IPR028343">
    <property type="entry name" value="FBPtase"/>
</dbReference>
<comment type="catalytic activity">
    <reaction evidence="1">
        <text>beta-D-fructose 1,6-bisphosphate + H2O = beta-D-fructose 6-phosphate + phosphate</text>
        <dbReference type="Rhea" id="RHEA:11064"/>
        <dbReference type="ChEBI" id="CHEBI:15377"/>
        <dbReference type="ChEBI" id="CHEBI:32966"/>
        <dbReference type="ChEBI" id="CHEBI:43474"/>
        <dbReference type="ChEBI" id="CHEBI:57634"/>
        <dbReference type="EC" id="3.1.3.11"/>
    </reaction>
</comment>
<dbReference type="GO" id="GO:0042132">
    <property type="term" value="F:fructose 1,6-bisphosphate 1-phosphatase activity"/>
    <property type="evidence" value="ECO:0007669"/>
    <property type="project" value="UniProtKB-EC"/>
</dbReference>
<dbReference type="GO" id="GO:0030388">
    <property type="term" value="P:fructose 1,6-bisphosphate metabolic process"/>
    <property type="evidence" value="ECO:0007669"/>
    <property type="project" value="TreeGrafter"/>
</dbReference>
<evidence type="ECO:0000256" key="13">
    <source>
        <dbReference type="SAM" id="MobiDB-lite"/>
    </source>
</evidence>
<dbReference type="InterPro" id="IPR000146">
    <property type="entry name" value="FBPase_class-1"/>
</dbReference>